<accession>A0A3Q8J4F6</accession>
<dbReference type="KEGG" id="vg:65102775"/>
<dbReference type="EMBL" id="MG452722">
    <property type="protein sequence ID" value="AZB49220.1"/>
    <property type="molecule type" value="Genomic_DNA"/>
</dbReference>
<evidence type="ECO:0000313" key="2">
    <source>
        <dbReference type="Proteomes" id="UP000677407"/>
    </source>
</evidence>
<protein>
    <submittedName>
        <fullName evidence="1">BRRF1</fullName>
    </submittedName>
</protein>
<dbReference type="InterPro" id="IPR006878">
    <property type="entry name" value="Herpes_BBRF1"/>
</dbReference>
<organism evidence="1">
    <name type="scientific">Phascolarctid gammaherpesvirus 1</name>
    <dbReference type="NCBI Taxonomy" id="2249313"/>
    <lineage>
        <taxon>Viruses</taxon>
        <taxon>Duplodnaviria</taxon>
        <taxon>Heunggongvirae</taxon>
        <taxon>Peploviricota</taxon>
        <taxon>Herviviricetes</taxon>
        <taxon>Herpesvirales</taxon>
        <taxon>Orthoherpesviridae</taxon>
        <taxon>Gammaherpesvirinae</taxon>
        <taxon>Manticavirus</taxon>
        <taxon>Manticavirus phascolarctidgamma1</taxon>
    </lineage>
</organism>
<sequence length="319" mass="36236">MSDYLDPGCIPARLGVSNSFLSDMRDHFDVPEECILSELDAIGGPQSPNELTLACLCRQAVVTLYIYDCFRIRAEEELTVIEDITGYIKLNAVALAQAAGLPRGLCWTRGIWEHVEAFGADGLVETMSRCLEGLLEHRYPEMYASRGVRDLKGNPMGWLKANLVDVDYPLLYRIWKAFDVAGVPSAPSISKLHELSAELQVCTRHNTDKKRAAFNVYYNRLVLWAVALTMYTDIVVQRVASARMSRISKRMLRLFNKIQNRLTNSPMSWEEDILFRDIKNGLHNFLDGDKRPKFYFQMLIGALLRLIEILHSRETGTAV</sequence>
<evidence type="ECO:0000313" key="1">
    <source>
        <dbReference type="EMBL" id="AZB49220.1"/>
    </source>
</evidence>
<keyword evidence="2" id="KW-1185">Reference proteome</keyword>
<proteinExistence type="predicted"/>
<gene>
    <name evidence="1" type="primary">ORF49</name>
</gene>
<dbReference type="GeneID" id="65102775"/>
<dbReference type="RefSeq" id="YP_010087490.1">
    <property type="nucleotide sequence ID" value="NC_055555.1"/>
</dbReference>
<dbReference type="Pfam" id="PF04793">
    <property type="entry name" value="Herpes_BBRF1"/>
    <property type="match status" value="1"/>
</dbReference>
<reference evidence="1" key="1">
    <citation type="submission" date="2017-11" db="EMBL/GenBank/DDBJ databases">
        <title>The distinct marsupial branch of gammaherpesviruses includes novel host-derived genes seldom found in other viruses.</title>
        <authorList>
            <person name="Vaz P.K."/>
        </authorList>
    </citation>
    <scope>NUCLEOTIDE SEQUENCE</scope>
    <source>
        <strain evidence="1">36M/11</strain>
    </source>
</reference>
<dbReference type="Proteomes" id="UP000677407">
    <property type="component" value="Segment"/>
</dbReference>
<name>A0A3Q8J4F6_9GAMA</name>